<dbReference type="Gene3D" id="3.40.30.10">
    <property type="entry name" value="Glutaredoxin"/>
    <property type="match status" value="1"/>
</dbReference>
<dbReference type="SUPFAM" id="SSF52833">
    <property type="entry name" value="Thioredoxin-like"/>
    <property type="match status" value="1"/>
</dbReference>
<protein>
    <recommendedName>
        <fullName evidence="2">Thioredoxin domain-containing protein</fullName>
    </recommendedName>
</protein>
<feature type="transmembrane region" description="Helical" evidence="1">
    <location>
        <begin position="12"/>
        <end position="32"/>
    </location>
</feature>
<proteinExistence type="predicted"/>
<dbReference type="Pfam" id="PF00085">
    <property type="entry name" value="Thioredoxin"/>
    <property type="match status" value="1"/>
</dbReference>
<dbReference type="AlphaFoldDB" id="A0A7S2XW53"/>
<evidence type="ECO:0000259" key="2">
    <source>
        <dbReference type="Pfam" id="PF00085"/>
    </source>
</evidence>
<dbReference type="PANTHER" id="PTHR10438">
    <property type="entry name" value="THIOREDOXIN"/>
    <property type="match status" value="1"/>
</dbReference>
<dbReference type="EMBL" id="HBHR01005481">
    <property type="protein sequence ID" value="CAD9860174.1"/>
    <property type="molecule type" value="Transcribed_RNA"/>
</dbReference>
<keyword evidence="1" id="KW-1133">Transmembrane helix</keyword>
<organism evidence="3">
    <name type="scientific">Fibrocapsa japonica</name>
    <dbReference type="NCBI Taxonomy" id="94617"/>
    <lineage>
        <taxon>Eukaryota</taxon>
        <taxon>Sar</taxon>
        <taxon>Stramenopiles</taxon>
        <taxon>Ochrophyta</taxon>
        <taxon>Raphidophyceae</taxon>
        <taxon>Chattonellales</taxon>
        <taxon>Chattonellaceae</taxon>
        <taxon>Fibrocapsa</taxon>
    </lineage>
</organism>
<keyword evidence="1" id="KW-0472">Membrane</keyword>
<evidence type="ECO:0000313" key="3">
    <source>
        <dbReference type="EMBL" id="CAD9860174.1"/>
    </source>
</evidence>
<reference evidence="3" key="1">
    <citation type="submission" date="2021-01" db="EMBL/GenBank/DDBJ databases">
        <authorList>
            <person name="Corre E."/>
            <person name="Pelletier E."/>
            <person name="Niang G."/>
            <person name="Scheremetjew M."/>
            <person name="Finn R."/>
            <person name="Kale V."/>
            <person name="Holt S."/>
            <person name="Cochrane G."/>
            <person name="Meng A."/>
            <person name="Brown T."/>
            <person name="Cohen L."/>
        </authorList>
    </citation>
    <scope>NUCLEOTIDE SEQUENCE</scope>
    <source>
        <strain evidence="3">CCMP1661</strain>
    </source>
</reference>
<dbReference type="InterPro" id="IPR036249">
    <property type="entry name" value="Thioredoxin-like_sf"/>
</dbReference>
<gene>
    <name evidence="3" type="ORF">FJAP1339_LOCUS2695</name>
</gene>
<accession>A0A7S2XW53</accession>
<evidence type="ECO:0000256" key="1">
    <source>
        <dbReference type="SAM" id="Phobius"/>
    </source>
</evidence>
<dbReference type="InterPro" id="IPR050620">
    <property type="entry name" value="Thioredoxin_H-type-like"/>
</dbReference>
<feature type="domain" description="Thioredoxin" evidence="2">
    <location>
        <begin position="85"/>
        <end position="167"/>
    </location>
</feature>
<dbReference type="CDD" id="cd02947">
    <property type="entry name" value="TRX_family"/>
    <property type="match status" value="1"/>
</dbReference>
<dbReference type="InterPro" id="IPR013766">
    <property type="entry name" value="Thioredoxin_domain"/>
</dbReference>
<name>A0A7S2XW53_9STRA</name>
<sequence>MTFIILENGPTFLGIPFLVYVGLFLLAILFIFKSSIQSFMKVGPYRAGRDKSTLESMIDERRKSRVIELKCLPEYWNVSTISAERDVPLMINFFSREYPPCKNINSAFEKFSKDFPSGIFCSADGDGFKALCEECVVAGVPTIQSYRGKKKVGQVIGGMTDELESLVTFSFSKQTKQKSTNEMKHKSKMKSS</sequence>
<keyword evidence="1" id="KW-0812">Transmembrane</keyword>
<dbReference type="PANTHER" id="PTHR10438:SF468">
    <property type="entry name" value="THIOREDOXIN-1-RELATED"/>
    <property type="match status" value="1"/>
</dbReference>